<feature type="domain" description="GmrSD restriction endonucleases N-terminal" evidence="1">
    <location>
        <begin position="17"/>
        <end position="171"/>
    </location>
</feature>
<dbReference type="InterPro" id="IPR004919">
    <property type="entry name" value="GmrSD_N"/>
</dbReference>
<dbReference type="InterPro" id="IPR007421">
    <property type="entry name" value="Schlafen_AlbA_2_dom"/>
</dbReference>
<gene>
    <name evidence="3" type="ORF">BI308_20270</name>
</gene>
<evidence type="ECO:0008006" key="5">
    <source>
        <dbReference type="Google" id="ProtNLM"/>
    </source>
</evidence>
<name>A0A1L9QM84_9CYAN</name>
<evidence type="ECO:0000313" key="4">
    <source>
        <dbReference type="Proteomes" id="UP000183940"/>
    </source>
</evidence>
<dbReference type="Proteomes" id="UP000183940">
    <property type="component" value="Unassembled WGS sequence"/>
</dbReference>
<dbReference type="PANTHER" id="PTHR39639:SF1">
    <property type="entry name" value="DUF262 DOMAIN-CONTAINING PROTEIN"/>
    <property type="match status" value="1"/>
</dbReference>
<dbReference type="Pfam" id="PF04326">
    <property type="entry name" value="SLFN_AlbA_2"/>
    <property type="match status" value="1"/>
</dbReference>
<evidence type="ECO:0000259" key="2">
    <source>
        <dbReference type="Pfam" id="PF04326"/>
    </source>
</evidence>
<dbReference type="AlphaFoldDB" id="A0A1L9QM84"/>
<sequence length="594" mass="67242">MSIVPRGMTVTEAYRLYRSGSLFVNRKYQRKLIWSVEEKEKLIGSILNGYPIPLILLAERPQNHGGREKIHEIIDGMQRLNAICSFIENSFPFNGHYFDINKYSTAKQYADEGKFKVVEHDNYLSVTECTDILDYQLAVTIYTAMDESDIIEVFGRINSGGKHLSNQERRQAGVTTSFSEVVRKIAMQLRGDDSQKTLYLCDMPQVSIDSKRNHQGYRIQAEETLWCKQGILTPRQLRDSEDEAMIADIAASILLGKPIQVSKELMDSLYDEESREFQSIEKALASHGSGLLEEQIVKTFSVLVETIETYSCDNKCLQQLVNPGATNPIPQAFYTIFMTFFELVIDLDLLPANLQEIMHSLENLQKNLEISKRYKTTKGRITNIKKTKGLIQDYFAQKDKSTLGQGADLIQTFKNSLLRSCIETAKYECKQGLLDLNPSARKLNDNLLQRLVETICGIANSDPQENGYIFLGVADKKQDADKIEKLDGLHSIEISGRYVVGIDREANILGKTLEDYVGVLINTIKRSELTNALKTQVLMKIDTIKYKEHSVIRINIPPQKEISFVGETAFIREDSSTVEAKGPKILAISALFQK</sequence>
<comment type="caution">
    <text evidence="3">The sequence shown here is derived from an EMBL/GenBank/DDBJ whole genome shotgun (WGS) entry which is preliminary data.</text>
</comment>
<protein>
    <recommendedName>
        <fullName evidence="5">DUF262 domain-containing protein</fullName>
    </recommendedName>
</protein>
<evidence type="ECO:0000313" key="3">
    <source>
        <dbReference type="EMBL" id="OJJ21937.1"/>
    </source>
</evidence>
<organism evidence="3 4">
    <name type="scientific">Roseofilum reptotaenium AO1-A</name>
    <dbReference type="NCBI Taxonomy" id="1925591"/>
    <lineage>
        <taxon>Bacteria</taxon>
        <taxon>Bacillati</taxon>
        <taxon>Cyanobacteriota</taxon>
        <taxon>Cyanophyceae</taxon>
        <taxon>Desertifilales</taxon>
        <taxon>Desertifilaceae</taxon>
        <taxon>Roseofilum</taxon>
    </lineage>
</organism>
<accession>A0A1L9QM84</accession>
<dbReference type="Pfam" id="PF03235">
    <property type="entry name" value="GmrSD_N"/>
    <property type="match status" value="1"/>
</dbReference>
<dbReference type="PANTHER" id="PTHR39639">
    <property type="entry name" value="CHROMOSOME 16, WHOLE GENOME SHOTGUN SEQUENCE"/>
    <property type="match status" value="1"/>
</dbReference>
<feature type="domain" description="Schlafen AlbA-2" evidence="2">
    <location>
        <begin position="424"/>
        <end position="580"/>
    </location>
</feature>
<keyword evidence="4" id="KW-1185">Reference proteome</keyword>
<dbReference type="Gene3D" id="3.30.950.30">
    <property type="entry name" value="Schlafen, AAA domain"/>
    <property type="match status" value="1"/>
</dbReference>
<proteinExistence type="predicted"/>
<evidence type="ECO:0000259" key="1">
    <source>
        <dbReference type="Pfam" id="PF03235"/>
    </source>
</evidence>
<reference evidence="3" key="1">
    <citation type="submission" date="2016-10" db="EMBL/GenBank/DDBJ databases">
        <title>CRISPR-Cas defence system in Roseofilum reptotaenium: evidence of a bacteriophage-cyanobacterium arms race in the coral black band disease.</title>
        <authorList>
            <person name="Buerger P."/>
            <person name="Wood-Charlson E.M."/>
            <person name="Weynberg K.D."/>
            <person name="Willis B."/>
            <person name="Van Oppen M.J."/>
        </authorList>
    </citation>
    <scope>NUCLEOTIDE SEQUENCE [LARGE SCALE GENOMIC DNA]</scope>
    <source>
        <strain evidence="3">AO1-A</strain>
    </source>
</reference>
<dbReference type="EMBL" id="MLAW01000045">
    <property type="protein sequence ID" value="OJJ21937.1"/>
    <property type="molecule type" value="Genomic_DNA"/>
</dbReference>
<dbReference type="STRING" id="1925591.BI308_20270"/>
<dbReference type="InterPro" id="IPR038461">
    <property type="entry name" value="Schlafen_AlbA_2_dom_sf"/>
</dbReference>